<feature type="domain" description="GAF" evidence="2">
    <location>
        <begin position="43"/>
        <end position="171"/>
    </location>
</feature>
<protein>
    <submittedName>
        <fullName evidence="3">GAF domain-containing protein</fullName>
    </submittedName>
</protein>
<evidence type="ECO:0000259" key="2">
    <source>
        <dbReference type="Pfam" id="PF13185"/>
    </source>
</evidence>
<sequence length="267" mass="28978">MVASPSYSGSITAALAPGGCDGVPASVWASWRALIDLTDTLDTDLGTHLQRLCRVAVQLIDVFEAAVVVADSSGAPTVVAASSERTRALAEREIELAEGPAVTCCQQGETLRCPDLDVAERWWPRFAPIVHEAGMSAIHVVPMWHRARTHGALTLYSVWPGTLVPADDDLACALTDAATIGMLQLRRACQHAAGDEHSTAAEEHAVRSRRDDDLSGCIDAIIDQYNKAHQKWTQFPRVYEEQLNQLRRARETASDPLGDRTGSNRSE</sequence>
<proteinExistence type="predicted"/>
<dbReference type="Proteomes" id="UP000054357">
    <property type="component" value="Unassembled WGS sequence"/>
</dbReference>
<organism evidence="3 4">
    <name type="scientific">Haloechinothrix halophila YIM 93223</name>
    <dbReference type="NCBI Taxonomy" id="592678"/>
    <lineage>
        <taxon>Bacteria</taxon>
        <taxon>Bacillati</taxon>
        <taxon>Actinomycetota</taxon>
        <taxon>Actinomycetes</taxon>
        <taxon>Pseudonocardiales</taxon>
        <taxon>Pseudonocardiaceae</taxon>
        <taxon>Haloechinothrix</taxon>
    </lineage>
</organism>
<dbReference type="InterPro" id="IPR003018">
    <property type="entry name" value="GAF"/>
</dbReference>
<dbReference type="PATRIC" id="fig|592678.3.peg.330"/>
<dbReference type="Pfam" id="PF13185">
    <property type="entry name" value="GAF_2"/>
    <property type="match status" value="1"/>
</dbReference>
<dbReference type="Gene3D" id="3.30.450.40">
    <property type="match status" value="1"/>
</dbReference>
<dbReference type="AlphaFoldDB" id="W9DM92"/>
<dbReference type="HOGENOM" id="CLU_1040665_0_0_11"/>
<reference evidence="3 4" key="1">
    <citation type="submission" date="2013-08" db="EMBL/GenBank/DDBJ databases">
        <authorList>
            <consortium name="DOE Joint Genome Institute"/>
            <person name="Klenk H.-P."/>
            <person name="Huntemann M."/>
            <person name="Han J."/>
            <person name="Chen A."/>
            <person name="Kyrpides N."/>
            <person name="Mavromatis K."/>
            <person name="Markowitz V."/>
            <person name="Palaniappan K."/>
            <person name="Ivanova N."/>
            <person name="Schaumberg A."/>
            <person name="Pati A."/>
            <person name="Liolios K."/>
            <person name="Nordberg H.P."/>
            <person name="Cantor M.N."/>
            <person name="Hua S.X."/>
            <person name="Woyke T."/>
        </authorList>
    </citation>
    <scope>NUCLEOTIDE SEQUENCE [LARGE SCALE GENOMIC DNA]</scope>
    <source>
        <strain evidence="3 4">YIM 93223</strain>
    </source>
</reference>
<feature type="region of interest" description="Disordered" evidence="1">
    <location>
        <begin position="247"/>
        <end position="267"/>
    </location>
</feature>
<keyword evidence="4" id="KW-1185">Reference proteome</keyword>
<evidence type="ECO:0000313" key="4">
    <source>
        <dbReference type="Proteomes" id="UP000054357"/>
    </source>
</evidence>
<evidence type="ECO:0000313" key="3">
    <source>
        <dbReference type="EMBL" id="ETA66569.1"/>
    </source>
</evidence>
<accession>W9DM92</accession>
<comment type="caution">
    <text evidence="3">The sequence shown here is derived from an EMBL/GenBank/DDBJ whole genome shotgun (WGS) entry which is preliminary data.</text>
</comment>
<dbReference type="InterPro" id="IPR029016">
    <property type="entry name" value="GAF-like_dom_sf"/>
</dbReference>
<evidence type="ECO:0000256" key="1">
    <source>
        <dbReference type="SAM" id="MobiDB-lite"/>
    </source>
</evidence>
<dbReference type="SUPFAM" id="SSF55781">
    <property type="entry name" value="GAF domain-like"/>
    <property type="match status" value="1"/>
</dbReference>
<gene>
    <name evidence="3" type="ORF">AmyhaDRAFT_0329</name>
</gene>
<name>W9DM92_9PSEU</name>
<dbReference type="EMBL" id="AZAK01000001">
    <property type="protein sequence ID" value="ETA66569.1"/>
    <property type="molecule type" value="Genomic_DNA"/>
</dbReference>